<keyword evidence="13" id="KW-0378">Hydrolase</keyword>
<dbReference type="Gene3D" id="3.40.1110.10">
    <property type="entry name" value="Calcium-transporting ATPase, cytoplasmic domain N"/>
    <property type="match status" value="1"/>
</dbReference>
<evidence type="ECO:0000259" key="12">
    <source>
        <dbReference type="PROSITE" id="PS50846"/>
    </source>
</evidence>
<dbReference type="NCBIfam" id="TIGR01511">
    <property type="entry name" value="ATPase-IB1_Cu"/>
    <property type="match status" value="1"/>
</dbReference>
<dbReference type="FunFam" id="2.70.150.10:FF:000020">
    <property type="entry name" value="Copper-exporting P-type ATPase A"/>
    <property type="match status" value="1"/>
</dbReference>
<feature type="transmembrane region" description="Helical" evidence="11">
    <location>
        <begin position="411"/>
        <end position="433"/>
    </location>
</feature>
<dbReference type="PROSITE" id="PS00154">
    <property type="entry name" value="ATPASE_E1_E2"/>
    <property type="match status" value="1"/>
</dbReference>
<dbReference type="InterPro" id="IPR059000">
    <property type="entry name" value="ATPase_P-type_domA"/>
</dbReference>
<keyword evidence="5 11" id="KW-0479">Metal-binding</keyword>
<dbReference type="Pfam" id="PF00702">
    <property type="entry name" value="Hydrolase"/>
    <property type="match status" value="1"/>
</dbReference>
<sequence length="801" mass="81622">MGKQEHFSFGVDKLSCAGCVGRAERALSAVPGVEIAQVNLATRNARVAGQAGATDLSEALARAGYPAVPRSVRLEIEGMHCASCLGKVERALQGVPGVLSAQVNLATNGAEVETLSDNDAALIETVGDVGYSARPVTDAVRSDDRQAAEARRQRTRFLTAAALTLPVFVTEMGGHVFPPIHHAIAGSIGMQAAWLIQMMLTTIVLAWPGREFFRIGVPALLHGAPEMNSLVALGAGAAWSYSAVATLAPDLLPPDAVAVYFEAAAVIVTLILLGRWLEARARGRTGEAIRALMALAPSVARVRRGGDFVDVPLAEVVGGDVVQVRPGERVPVDGAVIEGRSHVDESMLTGEPMPSEKGPGAALTGGTLNGGGALTMRAGAVGAETVLSRIVAMVEDAQGARLPVQDLVNRITGVFVPAVLGVAVLTFGLWLAFGPDPALTRALVAGVSVLIIACPCAMGLAVPVSIMVGTGRGAEIGVLFRQGDALQALHRVTRVVFDKTGTLTKGKPSVVTVEAPEEILALAAAIEARSEHPLARAVVAAAEGLARPEVTEVRSVTGQGIGAMSERRRVLVGSARFLAEEGVALGDLGDRAKALGAEGQTLVLVAVDGVARGLLGVSDAIKPGAAEAVARLKTQGLRVAMVSGDTEAAARAVAALLGIDEVIAGVLPDGKVAAVRGFQADGPVAFVGDGINDAPALAAADVGIAIGTGTDIAVESADVVLVSGDPGTVARALTLSRATMANIRQNLGWAFGYNVLLIPVAAGALAIFGGPMLSPALAAGAMAASSVLVVSNALRLKRAAR</sequence>
<dbReference type="Gene3D" id="3.30.70.100">
    <property type="match status" value="2"/>
</dbReference>
<keyword evidence="9 11" id="KW-1133">Transmembrane helix</keyword>
<dbReference type="SUPFAM" id="SSF81653">
    <property type="entry name" value="Calcium ATPase, transduction domain A"/>
    <property type="match status" value="1"/>
</dbReference>
<accession>A0A1Y5TV14</accession>
<dbReference type="NCBIfam" id="TIGR01494">
    <property type="entry name" value="ATPase_P-type"/>
    <property type="match status" value="1"/>
</dbReference>
<feature type="transmembrane region" description="Helical" evidence="11">
    <location>
        <begin position="439"/>
        <end position="462"/>
    </location>
</feature>
<dbReference type="InterPro" id="IPR008250">
    <property type="entry name" value="ATPase_P-typ_transduc_dom_A_sf"/>
</dbReference>
<comment type="similarity">
    <text evidence="2 11">Belongs to the cation transport ATPase (P-type) (TC 3.A.3) family. Type IB subfamily.</text>
</comment>
<evidence type="ECO:0000256" key="7">
    <source>
        <dbReference type="ARBA" id="ARBA00022840"/>
    </source>
</evidence>
<evidence type="ECO:0000256" key="5">
    <source>
        <dbReference type="ARBA" id="ARBA00022723"/>
    </source>
</evidence>
<dbReference type="PROSITE" id="PS50846">
    <property type="entry name" value="HMA_2"/>
    <property type="match status" value="2"/>
</dbReference>
<keyword evidence="14" id="KW-1185">Reference proteome</keyword>
<dbReference type="PANTHER" id="PTHR43520:SF8">
    <property type="entry name" value="P-TYPE CU(+) TRANSPORTER"/>
    <property type="match status" value="1"/>
</dbReference>
<feature type="transmembrane region" description="Helical" evidence="11">
    <location>
        <begin position="183"/>
        <end position="207"/>
    </location>
</feature>
<dbReference type="GO" id="GO:0055070">
    <property type="term" value="P:copper ion homeostasis"/>
    <property type="evidence" value="ECO:0007669"/>
    <property type="project" value="TreeGrafter"/>
</dbReference>
<dbReference type="EMBL" id="FWFZ01000026">
    <property type="protein sequence ID" value="SLN72605.1"/>
    <property type="molecule type" value="Genomic_DNA"/>
</dbReference>
<dbReference type="Proteomes" id="UP000193900">
    <property type="component" value="Unassembled WGS sequence"/>
</dbReference>
<dbReference type="SFLD" id="SFLDS00003">
    <property type="entry name" value="Haloacid_Dehalogenase"/>
    <property type="match status" value="1"/>
</dbReference>
<dbReference type="InterPro" id="IPR023299">
    <property type="entry name" value="ATPase_P-typ_cyto_dom_N"/>
</dbReference>
<dbReference type="RefSeq" id="WP_085880389.1">
    <property type="nucleotide sequence ID" value="NZ_FWFZ01000026.1"/>
</dbReference>
<dbReference type="SUPFAM" id="SSF56784">
    <property type="entry name" value="HAD-like"/>
    <property type="match status" value="1"/>
</dbReference>
<dbReference type="AlphaFoldDB" id="A0A1Y5TV14"/>
<dbReference type="SFLD" id="SFLDF00027">
    <property type="entry name" value="p-type_atpase"/>
    <property type="match status" value="1"/>
</dbReference>
<dbReference type="Gene3D" id="2.70.150.10">
    <property type="entry name" value="Calcium-transporting ATPase, cytoplasmic transduction domain A"/>
    <property type="match status" value="1"/>
</dbReference>
<keyword evidence="4 11" id="KW-0812">Transmembrane</keyword>
<evidence type="ECO:0000256" key="1">
    <source>
        <dbReference type="ARBA" id="ARBA00004651"/>
    </source>
</evidence>
<feature type="domain" description="HMA" evidence="12">
    <location>
        <begin position="70"/>
        <end position="134"/>
    </location>
</feature>
<dbReference type="GO" id="GO:0060003">
    <property type="term" value="P:copper ion export"/>
    <property type="evidence" value="ECO:0007669"/>
    <property type="project" value="UniProtKB-ARBA"/>
</dbReference>
<dbReference type="SUPFAM" id="SSF55008">
    <property type="entry name" value="HMA, heavy metal-associated domain"/>
    <property type="match status" value="2"/>
</dbReference>
<dbReference type="Pfam" id="PF00122">
    <property type="entry name" value="E1-E2_ATPase"/>
    <property type="match status" value="1"/>
</dbReference>
<name>A0A1Y5TV14_9RHOB</name>
<reference evidence="13 14" key="1">
    <citation type="submission" date="2017-03" db="EMBL/GenBank/DDBJ databases">
        <authorList>
            <person name="Afonso C.L."/>
            <person name="Miller P.J."/>
            <person name="Scott M.A."/>
            <person name="Spackman E."/>
            <person name="Goraichik I."/>
            <person name="Dimitrov K.M."/>
            <person name="Suarez D.L."/>
            <person name="Swayne D.E."/>
        </authorList>
    </citation>
    <scope>NUCLEOTIDE SEQUENCE [LARGE SCALE GENOMIC DNA]</scope>
    <source>
        <strain evidence="13 14">CECT 7023</strain>
    </source>
</reference>
<evidence type="ECO:0000256" key="4">
    <source>
        <dbReference type="ARBA" id="ARBA00022692"/>
    </source>
</evidence>
<dbReference type="GO" id="GO:0005886">
    <property type="term" value="C:plasma membrane"/>
    <property type="evidence" value="ECO:0007669"/>
    <property type="project" value="UniProtKB-SubCell"/>
</dbReference>
<dbReference type="SUPFAM" id="SSF81665">
    <property type="entry name" value="Calcium ATPase, transmembrane domain M"/>
    <property type="match status" value="1"/>
</dbReference>
<dbReference type="InterPro" id="IPR027256">
    <property type="entry name" value="P-typ_ATPase_IB"/>
</dbReference>
<dbReference type="SFLD" id="SFLDG00002">
    <property type="entry name" value="C1.7:_P-type_atpase_like"/>
    <property type="match status" value="1"/>
</dbReference>
<dbReference type="InterPro" id="IPR036163">
    <property type="entry name" value="HMA_dom_sf"/>
</dbReference>
<dbReference type="InterPro" id="IPR036412">
    <property type="entry name" value="HAD-like_sf"/>
</dbReference>
<feature type="domain" description="HMA" evidence="12">
    <location>
        <begin position="5"/>
        <end position="68"/>
    </location>
</feature>
<evidence type="ECO:0000313" key="14">
    <source>
        <dbReference type="Proteomes" id="UP000193900"/>
    </source>
</evidence>
<organism evidence="13 14">
    <name type="scientific">Roseisalinus antarcticus</name>
    <dbReference type="NCBI Taxonomy" id="254357"/>
    <lineage>
        <taxon>Bacteria</taxon>
        <taxon>Pseudomonadati</taxon>
        <taxon>Pseudomonadota</taxon>
        <taxon>Alphaproteobacteria</taxon>
        <taxon>Rhodobacterales</taxon>
        <taxon>Roseobacteraceae</taxon>
        <taxon>Roseisalinus</taxon>
    </lineage>
</organism>
<dbReference type="InterPro" id="IPR018303">
    <property type="entry name" value="ATPase_P-typ_P_site"/>
</dbReference>
<dbReference type="GO" id="GO:0005507">
    <property type="term" value="F:copper ion binding"/>
    <property type="evidence" value="ECO:0007669"/>
    <property type="project" value="TreeGrafter"/>
</dbReference>
<keyword evidence="3 11" id="KW-1003">Cell membrane</keyword>
<dbReference type="GO" id="GO:0005524">
    <property type="term" value="F:ATP binding"/>
    <property type="evidence" value="ECO:0007669"/>
    <property type="project" value="UniProtKB-UniRule"/>
</dbReference>
<dbReference type="PANTHER" id="PTHR43520">
    <property type="entry name" value="ATP7, ISOFORM B"/>
    <property type="match status" value="1"/>
</dbReference>
<dbReference type="InterPro" id="IPR017969">
    <property type="entry name" value="Heavy-metal-associated_CS"/>
</dbReference>
<dbReference type="InterPro" id="IPR044492">
    <property type="entry name" value="P_typ_ATPase_HD_dom"/>
</dbReference>
<dbReference type="InterPro" id="IPR001757">
    <property type="entry name" value="P_typ_ATPase"/>
</dbReference>
<feature type="transmembrane region" description="Helical" evidence="11">
    <location>
        <begin position="257"/>
        <end position="277"/>
    </location>
</feature>
<evidence type="ECO:0000256" key="11">
    <source>
        <dbReference type="RuleBase" id="RU362081"/>
    </source>
</evidence>
<evidence type="ECO:0000256" key="3">
    <source>
        <dbReference type="ARBA" id="ARBA00022475"/>
    </source>
</evidence>
<dbReference type="PROSITE" id="PS01047">
    <property type="entry name" value="HMA_1"/>
    <property type="match status" value="1"/>
</dbReference>
<evidence type="ECO:0000256" key="6">
    <source>
        <dbReference type="ARBA" id="ARBA00022741"/>
    </source>
</evidence>
<keyword evidence="8" id="KW-1278">Translocase</keyword>
<dbReference type="GO" id="GO:0016887">
    <property type="term" value="F:ATP hydrolysis activity"/>
    <property type="evidence" value="ECO:0007669"/>
    <property type="project" value="InterPro"/>
</dbReference>
<dbReference type="InterPro" id="IPR023214">
    <property type="entry name" value="HAD_sf"/>
</dbReference>
<feature type="transmembrane region" description="Helical" evidence="11">
    <location>
        <begin position="157"/>
        <end position="177"/>
    </location>
</feature>
<dbReference type="PRINTS" id="PR00119">
    <property type="entry name" value="CATATPASE"/>
</dbReference>
<dbReference type="OrthoDB" id="9807843at2"/>
<feature type="transmembrane region" description="Helical" evidence="11">
    <location>
        <begin position="227"/>
        <end position="245"/>
    </location>
</feature>
<gene>
    <name evidence="13" type="primary">actP_1</name>
    <name evidence="13" type="ORF">ROA7023_03627</name>
</gene>
<dbReference type="NCBIfam" id="TIGR01525">
    <property type="entry name" value="ATPase-IB_hvy"/>
    <property type="match status" value="1"/>
</dbReference>
<evidence type="ECO:0000313" key="13">
    <source>
        <dbReference type="EMBL" id="SLN72605.1"/>
    </source>
</evidence>
<keyword evidence="7 11" id="KW-0067">ATP-binding</keyword>
<dbReference type="PRINTS" id="PR00943">
    <property type="entry name" value="CUATPASE"/>
</dbReference>
<protein>
    <submittedName>
        <fullName evidence="13">Copper-transporting P-type ATPase</fullName>
        <ecNumber evidence="13">3.6.3.4</ecNumber>
    </submittedName>
</protein>
<dbReference type="InterPro" id="IPR023298">
    <property type="entry name" value="ATPase_P-typ_TM_dom_sf"/>
</dbReference>
<dbReference type="CDD" id="cd00371">
    <property type="entry name" value="HMA"/>
    <property type="match status" value="2"/>
</dbReference>
<dbReference type="GO" id="GO:0043682">
    <property type="term" value="F:P-type divalent copper transporter activity"/>
    <property type="evidence" value="ECO:0007669"/>
    <property type="project" value="TreeGrafter"/>
</dbReference>
<dbReference type="EC" id="3.6.3.4" evidence="13"/>
<proteinExistence type="inferred from homology"/>
<evidence type="ECO:0000256" key="10">
    <source>
        <dbReference type="ARBA" id="ARBA00023136"/>
    </source>
</evidence>
<feature type="transmembrane region" description="Helical" evidence="11">
    <location>
        <begin position="776"/>
        <end position="794"/>
    </location>
</feature>
<evidence type="ECO:0000256" key="2">
    <source>
        <dbReference type="ARBA" id="ARBA00006024"/>
    </source>
</evidence>
<dbReference type="InterPro" id="IPR006121">
    <property type="entry name" value="HMA_dom"/>
</dbReference>
<dbReference type="CDD" id="cd02094">
    <property type="entry name" value="P-type_ATPase_Cu-like"/>
    <property type="match status" value="1"/>
</dbReference>
<dbReference type="Gene3D" id="3.40.50.1000">
    <property type="entry name" value="HAD superfamily/HAD-like"/>
    <property type="match status" value="1"/>
</dbReference>
<feature type="transmembrane region" description="Helical" evidence="11">
    <location>
        <begin position="747"/>
        <end position="770"/>
    </location>
</feature>
<comment type="subcellular location">
    <subcellularLocation>
        <location evidence="1">Cell membrane</location>
        <topology evidence="1">Multi-pass membrane protein</topology>
    </subcellularLocation>
</comment>
<dbReference type="Pfam" id="PF00403">
    <property type="entry name" value="HMA"/>
    <property type="match status" value="2"/>
</dbReference>
<keyword evidence="6 11" id="KW-0547">Nucleotide-binding</keyword>
<evidence type="ECO:0000256" key="8">
    <source>
        <dbReference type="ARBA" id="ARBA00022967"/>
    </source>
</evidence>
<evidence type="ECO:0000256" key="9">
    <source>
        <dbReference type="ARBA" id="ARBA00022989"/>
    </source>
</evidence>
<keyword evidence="10 11" id="KW-0472">Membrane</keyword>